<dbReference type="InterPro" id="IPR029063">
    <property type="entry name" value="SAM-dependent_MTases_sf"/>
</dbReference>
<dbReference type="GO" id="GO:0018423">
    <property type="term" value="F:protein C-terminal leucine carboxyl O-methyltransferase activity"/>
    <property type="evidence" value="ECO:0007669"/>
    <property type="project" value="UniProtKB-EC"/>
</dbReference>
<comment type="catalytic activity">
    <reaction evidence="1 8">
        <text>[phosphatase 2A protein]-C-terminal L-leucine + S-adenosyl-L-methionine = [phosphatase 2A protein]-C-terminal L-leucine methyl ester + S-adenosyl-L-homocysteine</text>
        <dbReference type="Rhea" id="RHEA:48544"/>
        <dbReference type="Rhea" id="RHEA-COMP:12134"/>
        <dbReference type="Rhea" id="RHEA-COMP:12135"/>
        <dbReference type="ChEBI" id="CHEBI:57856"/>
        <dbReference type="ChEBI" id="CHEBI:59789"/>
        <dbReference type="ChEBI" id="CHEBI:90516"/>
        <dbReference type="ChEBI" id="CHEBI:90517"/>
        <dbReference type="EC" id="2.1.1.233"/>
    </reaction>
</comment>
<evidence type="ECO:0000256" key="6">
    <source>
        <dbReference type="ARBA" id="ARBA00022679"/>
    </source>
</evidence>
<dbReference type="InterPro" id="IPR016651">
    <property type="entry name" value="LCMT1"/>
</dbReference>
<evidence type="ECO:0000256" key="7">
    <source>
        <dbReference type="ARBA" id="ARBA00022691"/>
    </source>
</evidence>
<dbReference type="EC" id="2.1.1.233" evidence="3 8"/>
<evidence type="ECO:0000256" key="2">
    <source>
        <dbReference type="ARBA" id="ARBA00010703"/>
    </source>
</evidence>
<evidence type="ECO:0000256" key="8">
    <source>
        <dbReference type="PIRNR" id="PIRNR016305"/>
    </source>
</evidence>
<feature type="binding site" evidence="9">
    <location>
        <position position="90"/>
    </location>
    <ligand>
        <name>S-adenosyl-L-methionine</name>
        <dbReference type="ChEBI" id="CHEBI:59789"/>
    </ligand>
</feature>
<comment type="similarity">
    <text evidence="2 8">Belongs to the methyltransferase superfamily. LCMT family.</text>
</comment>
<dbReference type="Gene3D" id="3.40.50.150">
    <property type="entry name" value="Vaccinia Virus protein VP39"/>
    <property type="match status" value="2"/>
</dbReference>
<comment type="caution">
    <text evidence="10">The sequence shown here is derived from an EMBL/GenBank/DDBJ whole genome shotgun (WGS) entry which is preliminary data.</text>
</comment>
<sequence>MFSRPLRDPDTPIRETDTDAAIARLSAVRKHYLQDPFISLFISQSQFIPPRPPLINLGTYVRSKIIDDLIIDWARVMTNSSTPFQIVSLGAGSDTRFWRLAVSLVLNIFMLCRDKRPNSLGWATKQRHNYILRGIDLRNLTDFAQTTSLLDPSVPTLVLAECVLVYMTKEQSNALLKHLTDTFSCVGAIVYEMYGLNDDFGRVMKANLKTRHLTLPGIDAYVTLNDQISRFLHTGFTRGHALSLKTLRYDYVESEEHQRYVRYNFKKREQPDDGRLNKLEFLDEVEELDLVLNHYAISWGLKPSELLEETIQKGTADWGVTRKTSTIE</sequence>
<evidence type="ECO:0000313" key="11">
    <source>
        <dbReference type="Proteomes" id="UP001050691"/>
    </source>
</evidence>
<evidence type="ECO:0000256" key="5">
    <source>
        <dbReference type="ARBA" id="ARBA00022603"/>
    </source>
</evidence>
<evidence type="ECO:0000256" key="3">
    <source>
        <dbReference type="ARBA" id="ARBA00012834"/>
    </source>
</evidence>
<dbReference type="InterPro" id="IPR007213">
    <property type="entry name" value="Ppm1/Ppm2/Tcmp"/>
</dbReference>
<reference evidence="10" key="1">
    <citation type="submission" date="2021-10" db="EMBL/GenBank/DDBJ databases">
        <title>De novo Genome Assembly of Clathrus columnatus (Basidiomycota, Fungi) Using Illumina and Nanopore Sequence Data.</title>
        <authorList>
            <person name="Ogiso-Tanaka E."/>
            <person name="Itagaki H."/>
            <person name="Hosoya T."/>
            <person name="Hosaka K."/>
        </authorList>
    </citation>
    <scope>NUCLEOTIDE SEQUENCE</scope>
    <source>
        <strain evidence="10">MO-923</strain>
    </source>
</reference>
<keyword evidence="7 8" id="KW-0949">S-adenosyl-L-methionine</keyword>
<name>A0AAV5A7S3_9AGAM</name>
<organism evidence="10 11">
    <name type="scientific">Clathrus columnatus</name>
    <dbReference type="NCBI Taxonomy" id="1419009"/>
    <lineage>
        <taxon>Eukaryota</taxon>
        <taxon>Fungi</taxon>
        <taxon>Dikarya</taxon>
        <taxon>Basidiomycota</taxon>
        <taxon>Agaricomycotina</taxon>
        <taxon>Agaricomycetes</taxon>
        <taxon>Phallomycetidae</taxon>
        <taxon>Phallales</taxon>
        <taxon>Clathraceae</taxon>
        <taxon>Clathrus</taxon>
    </lineage>
</organism>
<dbReference type="PANTHER" id="PTHR13600">
    <property type="entry name" value="LEUCINE CARBOXYL METHYLTRANSFERASE"/>
    <property type="match status" value="1"/>
</dbReference>
<accession>A0AAV5A7S3</accession>
<dbReference type="PIRSF" id="PIRSF016305">
    <property type="entry name" value="LCM_mtfrase"/>
    <property type="match status" value="1"/>
</dbReference>
<evidence type="ECO:0000256" key="4">
    <source>
        <dbReference type="ARBA" id="ARBA00017497"/>
    </source>
</evidence>
<gene>
    <name evidence="10" type="ORF">Clacol_003526</name>
</gene>
<dbReference type="GO" id="GO:0032259">
    <property type="term" value="P:methylation"/>
    <property type="evidence" value="ECO:0007669"/>
    <property type="project" value="UniProtKB-KW"/>
</dbReference>
<feature type="binding site" evidence="9">
    <location>
        <position position="161"/>
    </location>
    <ligand>
        <name>S-adenosyl-L-methionine</name>
        <dbReference type="ChEBI" id="CHEBI:59789"/>
    </ligand>
</feature>
<protein>
    <recommendedName>
        <fullName evidence="4 8">Leucine carboxyl methyltransferase 1</fullName>
        <ecNumber evidence="3 8">2.1.1.233</ecNumber>
    </recommendedName>
</protein>
<dbReference type="EMBL" id="BPWL01000004">
    <property type="protein sequence ID" value="GJJ09304.1"/>
    <property type="molecule type" value="Genomic_DNA"/>
</dbReference>
<dbReference type="Pfam" id="PF04072">
    <property type="entry name" value="LCM"/>
    <property type="match status" value="1"/>
</dbReference>
<dbReference type="AlphaFoldDB" id="A0AAV5A7S3"/>
<dbReference type="PANTHER" id="PTHR13600:SF21">
    <property type="entry name" value="LEUCINE CARBOXYL METHYLTRANSFERASE 1"/>
    <property type="match status" value="1"/>
</dbReference>
<keyword evidence="11" id="KW-1185">Reference proteome</keyword>
<evidence type="ECO:0000256" key="9">
    <source>
        <dbReference type="PIRSR" id="PIRSR016305-1"/>
    </source>
</evidence>
<evidence type="ECO:0000256" key="1">
    <source>
        <dbReference type="ARBA" id="ARBA00000724"/>
    </source>
</evidence>
<keyword evidence="5 8" id="KW-0489">Methyltransferase</keyword>
<feature type="binding site" evidence="9">
    <location>
        <position position="62"/>
    </location>
    <ligand>
        <name>S-adenosyl-L-methionine</name>
        <dbReference type="ChEBI" id="CHEBI:59789"/>
    </ligand>
</feature>
<comment type="function">
    <text evidence="8">Methylates the carboxyl group of the C-terminal leucine residue of protein phosphatase 2A catalytic subunits to form alpha-leucine ester residues.</text>
</comment>
<proteinExistence type="inferred from homology"/>
<evidence type="ECO:0000313" key="10">
    <source>
        <dbReference type="EMBL" id="GJJ09304.1"/>
    </source>
</evidence>
<dbReference type="SUPFAM" id="SSF53335">
    <property type="entry name" value="S-adenosyl-L-methionine-dependent methyltransferases"/>
    <property type="match status" value="1"/>
</dbReference>
<dbReference type="Proteomes" id="UP001050691">
    <property type="component" value="Unassembled WGS sequence"/>
</dbReference>
<keyword evidence="6 8" id="KW-0808">Transferase</keyword>
<feature type="binding site" evidence="9">
    <location>
        <begin position="136"/>
        <end position="137"/>
    </location>
    <ligand>
        <name>S-adenosyl-L-methionine</name>
        <dbReference type="ChEBI" id="CHEBI:59789"/>
    </ligand>
</feature>